<accession>A0A5C3KJ59</accession>
<dbReference type="Proteomes" id="UP000307440">
    <property type="component" value="Unassembled WGS sequence"/>
</dbReference>
<organism evidence="1 2">
    <name type="scientific">Coprinopsis marcescibilis</name>
    <name type="common">Agaric fungus</name>
    <name type="synonym">Psathyrella marcescibilis</name>
    <dbReference type="NCBI Taxonomy" id="230819"/>
    <lineage>
        <taxon>Eukaryota</taxon>
        <taxon>Fungi</taxon>
        <taxon>Dikarya</taxon>
        <taxon>Basidiomycota</taxon>
        <taxon>Agaricomycotina</taxon>
        <taxon>Agaricomycetes</taxon>
        <taxon>Agaricomycetidae</taxon>
        <taxon>Agaricales</taxon>
        <taxon>Agaricineae</taxon>
        <taxon>Psathyrellaceae</taxon>
        <taxon>Coprinopsis</taxon>
    </lineage>
</organism>
<protein>
    <submittedName>
        <fullName evidence="1">Uncharacterized protein</fullName>
    </submittedName>
</protein>
<proteinExistence type="predicted"/>
<name>A0A5C3KJ59_COPMA</name>
<reference evidence="1 2" key="1">
    <citation type="journal article" date="2019" name="Nat. Ecol. Evol.">
        <title>Megaphylogeny resolves global patterns of mushroom evolution.</title>
        <authorList>
            <person name="Varga T."/>
            <person name="Krizsan K."/>
            <person name="Foldi C."/>
            <person name="Dima B."/>
            <person name="Sanchez-Garcia M."/>
            <person name="Sanchez-Ramirez S."/>
            <person name="Szollosi G.J."/>
            <person name="Szarkandi J.G."/>
            <person name="Papp V."/>
            <person name="Albert L."/>
            <person name="Andreopoulos W."/>
            <person name="Angelini C."/>
            <person name="Antonin V."/>
            <person name="Barry K.W."/>
            <person name="Bougher N.L."/>
            <person name="Buchanan P."/>
            <person name="Buyck B."/>
            <person name="Bense V."/>
            <person name="Catcheside P."/>
            <person name="Chovatia M."/>
            <person name="Cooper J."/>
            <person name="Damon W."/>
            <person name="Desjardin D."/>
            <person name="Finy P."/>
            <person name="Geml J."/>
            <person name="Haridas S."/>
            <person name="Hughes K."/>
            <person name="Justo A."/>
            <person name="Karasinski D."/>
            <person name="Kautmanova I."/>
            <person name="Kiss B."/>
            <person name="Kocsube S."/>
            <person name="Kotiranta H."/>
            <person name="LaButti K.M."/>
            <person name="Lechner B.E."/>
            <person name="Liimatainen K."/>
            <person name="Lipzen A."/>
            <person name="Lukacs Z."/>
            <person name="Mihaltcheva S."/>
            <person name="Morgado L.N."/>
            <person name="Niskanen T."/>
            <person name="Noordeloos M.E."/>
            <person name="Ohm R.A."/>
            <person name="Ortiz-Santana B."/>
            <person name="Ovrebo C."/>
            <person name="Racz N."/>
            <person name="Riley R."/>
            <person name="Savchenko A."/>
            <person name="Shiryaev A."/>
            <person name="Soop K."/>
            <person name="Spirin V."/>
            <person name="Szebenyi C."/>
            <person name="Tomsovsky M."/>
            <person name="Tulloss R.E."/>
            <person name="Uehling J."/>
            <person name="Grigoriev I.V."/>
            <person name="Vagvolgyi C."/>
            <person name="Papp T."/>
            <person name="Martin F.M."/>
            <person name="Miettinen O."/>
            <person name="Hibbett D.S."/>
            <person name="Nagy L.G."/>
        </authorList>
    </citation>
    <scope>NUCLEOTIDE SEQUENCE [LARGE SCALE GENOMIC DNA]</scope>
    <source>
        <strain evidence="1 2">CBS 121175</strain>
    </source>
</reference>
<dbReference type="AlphaFoldDB" id="A0A5C3KJ59"/>
<evidence type="ECO:0000313" key="2">
    <source>
        <dbReference type="Proteomes" id="UP000307440"/>
    </source>
</evidence>
<keyword evidence="2" id="KW-1185">Reference proteome</keyword>
<dbReference type="EMBL" id="ML210308">
    <property type="protein sequence ID" value="TFK20200.1"/>
    <property type="molecule type" value="Genomic_DNA"/>
</dbReference>
<gene>
    <name evidence="1" type="ORF">FA15DRAFT_138089</name>
</gene>
<evidence type="ECO:0000313" key="1">
    <source>
        <dbReference type="EMBL" id="TFK20200.1"/>
    </source>
</evidence>
<sequence>MVFLIILVLILLMVYCGLVWWESALASGAMYIRHKGSCSHRVNRCSSFFVRCPCDFFGYLTSRLGLVSYPILGSCWSGLGMWWCDRAMRRGHCACYGLSASWEPDVGSVVSDRGRRCDVWWCEQWDDIGLRVPKPAIWGSCWRIWLRRA</sequence>